<proteinExistence type="predicted"/>
<evidence type="ECO:0000259" key="1">
    <source>
        <dbReference type="Pfam" id="PF13524"/>
    </source>
</evidence>
<accession>A0ABS1X483</accession>
<protein>
    <submittedName>
        <fullName evidence="2">Glycosyltransferase</fullName>
    </submittedName>
</protein>
<keyword evidence="3" id="KW-1185">Reference proteome</keyword>
<dbReference type="RefSeq" id="WP_203170141.1">
    <property type="nucleotide sequence ID" value="NZ_JAEVLS010000006.1"/>
</dbReference>
<dbReference type="Pfam" id="PF13524">
    <property type="entry name" value="Glyco_trans_1_2"/>
    <property type="match status" value="1"/>
</dbReference>
<gene>
    <name evidence="2" type="ORF">JM946_25160</name>
</gene>
<feature type="domain" description="Spore protein YkvP/CgeB glycosyl transferase-like" evidence="1">
    <location>
        <begin position="207"/>
        <end position="351"/>
    </location>
</feature>
<dbReference type="InterPro" id="IPR055259">
    <property type="entry name" value="YkvP/CgeB_Glyco_trans-like"/>
</dbReference>
<dbReference type="SUPFAM" id="SSF53756">
    <property type="entry name" value="UDP-Glycosyltransferase/glycogen phosphorylase"/>
    <property type="match status" value="1"/>
</dbReference>
<dbReference type="Proteomes" id="UP000661077">
    <property type="component" value="Unassembled WGS sequence"/>
</dbReference>
<evidence type="ECO:0000313" key="2">
    <source>
        <dbReference type="EMBL" id="MBM0108034.1"/>
    </source>
</evidence>
<name>A0ABS1X483_9GAMM</name>
<organism evidence="2 3">
    <name type="scientific">Steroidobacter gossypii</name>
    <dbReference type="NCBI Taxonomy" id="2805490"/>
    <lineage>
        <taxon>Bacteria</taxon>
        <taxon>Pseudomonadati</taxon>
        <taxon>Pseudomonadota</taxon>
        <taxon>Gammaproteobacteria</taxon>
        <taxon>Steroidobacterales</taxon>
        <taxon>Steroidobacteraceae</taxon>
        <taxon>Steroidobacter</taxon>
    </lineage>
</organism>
<comment type="caution">
    <text evidence="2">The sequence shown here is derived from an EMBL/GenBank/DDBJ whole genome shotgun (WGS) entry which is preliminary data.</text>
</comment>
<sequence length="378" mass="42074">MRIAIFGLTISSSWGNGHATLWRGLCKALAQLGHEFIFFERDVSYYASSRDWPALPDSLGDSKLVLYPDWSTIEGRVRRELASCDTAIVSSYCFDAQAATDAILDAQHPLAVFYDLDTPVTLDALRAGKQVPYIPWRGLGDFDLVLSYTGGAALEALRSDLCAHRVRALYGHADPDVHQPVAPTSRYEAVLSWLGTYSADRQAMLEELFVAPARLRPDQKFLIGGAQYPEHFPWSNNVYFVHHLPPQEHAAFFSSSRLTLNVTREPMARMGWCPSGRLFEAAACGAAVLSDEWCGLDDFYTPGEQILVARYTADALAALDRSDAELRAIGRAARERTLDEHTSLHRAKQLIHYLEELRSPSRPLTMHPPVQPFGAARP</sequence>
<evidence type="ECO:0000313" key="3">
    <source>
        <dbReference type="Proteomes" id="UP000661077"/>
    </source>
</evidence>
<reference evidence="2 3" key="1">
    <citation type="journal article" date="2021" name="Int. J. Syst. Evol. Microbiol.">
        <title>Steroidobacter gossypii sp. nov., isolated from soil of cotton cropping field.</title>
        <authorList>
            <person name="Huang R."/>
            <person name="Yang S."/>
            <person name="Zhen C."/>
            <person name="Liu W."/>
        </authorList>
    </citation>
    <scope>NUCLEOTIDE SEQUENCE [LARGE SCALE GENOMIC DNA]</scope>
    <source>
        <strain evidence="2 3">S1-65</strain>
    </source>
</reference>
<dbReference type="Gene3D" id="3.40.50.2000">
    <property type="entry name" value="Glycogen Phosphorylase B"/>
    <property type="match status" value="1"/>
</dbReference>
<dbReference type="EMBL" id="JAEVLS010000006">
    <property type="protein sequence ID" value="MBM0108034.1"/>
    <property type="molecule type" value="Genomic_DNA"/>
</dbReference>